<gene>
    <name evidence="7" type="primary">murI</name>
    <name evidence="8" type="ORF">P409_32390</name>
</gene>
<accession>A0A0A0CVT6</accession>
<feature type="binding site" evidence="7">
    <location>
        <begin position="38"/>
        <end position="39"/>
    </location>
    <ligand>
        <name>substrate</name>
    </ligand>
</feature>
<feature type="active site" description="Proton donor/acceptor" evidence="7">
    <location>
        <position position="69"/>
    </location>
</feature>
<dbReference type="GO" id="GO:0071555">
    <property type="term" value="P:cell wall organization"/>
    <property type="evidence" value="ECO:0007669"/>
    <property type="project" value="UniProtKB-KW"/>
</dbReference>
<sequence>MIGVFDSGHGGLTVLRALTRHLPRQRFLYLGDHGHAPYGNREPEEIYRLTVAAVERLFGQGCRLVVLACNTAAATGLRRLQQTWLPQHYPDRRVIGVLVPMVEAITGVPWMADIRTGRHRGEPRTVAIFATRHTVRTGAFVEEIGKRAPEITVVQQACPVLVTLIEQAAPEAVLRRAVRRYSALLMRQLRGVPPDAVILGCTHYPLVADLFAAALPPGVEVLSQPDITARSLKAYLERHPEFDTAGGDEAPPEFFTTGDAARVSTLATRFYGRPALFHPIGAEALATAR</sequence>
<proteinExistence type="inferred from homology"/>
<comment type="function">
    <text evidence="7">Provides the (R)-glutamate required for cell wall biosynthesis.</text>
</comment>
<dbReference type="GO" id="GO:0008360">
    <property type="term" value="P:regulation of cell shape"/>
    <property type="evidence" value="ECO:0007669"/>
    <property type="project" value="UniProtKB-KW"/>
</dbReference>
<keyword evidence="6 7" id="KW-0961">Cell wall biogenesis/degradation</keyword>
<evidence type="ECO:0000256" key="7">
    <source>
        <dbReference type="HAMAP-Rule" id="MF_00258"/>
    </source>
</evidence>
<dbReference type="PANTHER" id="PTHR21198">
    <property type="entry name" value="GLUTAMATE RACEMASE"/>
    <property type="match status" value="1"/>
</dbReference>
<evidence type="ECO:0000256" key="1">
    <source>
        <dbReference type="ARBA" id="ARBA00001602"/>
    </source>
</evidence>
<feature type="binding site" evidence="7">
    <location>
        <begin position="6"/>
        <end position="7"/>
    </location>
    <ligand>
        <name>substrate</name>
    </ligand>
</feature>
<organism evidence="8 9">
    <name type="scientific">Inquilinus limosus MP06</name>
    <dbReference type="NCBI Taxonomy" id="1398085"/>
    <lineage>
        <taxon>Bacteria</taxon>
        <taxon>Pseudomonadati</taxon>
        <taxon>Pseudomonadota</taxon>
        <taxon>Alphaproteobacteria</taxon>
        <taxon>Rhodospirillales</taxon>
        <taxon>Rhodospirillaceae</taxon>
        <taxon>Inquilinus</taxon>
    </lineage>
</organism>
<dbReference type="PROSITE" id="PS00924">
    <property type="entry name" value="ASP_GLU_RACEMASE_2"/>
    <property type="match status" value="1"/>
</dbReference>
<comment type="caution">
    <text evidence="8">The sequence shown here is derived from an EMBL/GenBank/DDBJ whole genome shotgun (WGS) entry which is preliminary data.</text>
</comment>
<keyword evidence="4 7" id="KW-0573">Peptidoglycan synthesis</keyword>
<dbReference type="OrthoDB" id="9801055at2"/>
<dbReference type="EC" id="5.1.1.3" evidence="2 7"/>
<keyword evidence="5 7" id="KW-0413">Isomerase</keyword>
<dbReference type="UniPathway" id="UPA00219"/>
<evidence type="ECO:0000313" key="8">
    <source>
        <dbReference type="EMBL" id="KGM30546.1"/>
    </source>
</evidence>
<evidence type="ECO:0000256" key="6">
    <source>
        <dbReference type="ARBA" id="ARBA00023316"/>
    </source>
</evidence>
<dbReference type="PANTHER" id="PTHR21198:SF2">
    <property type="entry name" value="GLUTAMATE RACEMASE"/>
    <property type="match status" value="1"/>
</dbReference>
<dbReference type="InterPro" id="IPR004391">
    <property type="entry name" value="Glu_race"/>
</dbReference>
<dbReference type="GO" id="GO:0009252">
    <property type="term" value="P:peptidoglycan biosynthetic process"/>
    <property type="evidence" value="ECO:0007669"/>
    <property type="project" value="UniProtKB-UniRule"/>
</dbReference>
<feature type="binding site" evidence="7">
    <location>
        <begin position="202"/>
        <end position="203"/>
    </location>
    <ligand>
        <name>substrate</name>
    </ligand>
</feature>
<dbReference type="HAMAP" id="MF_00258">
    <property type="entry name" value="Glu_racemase"/>
    <property type="match status" value="1"/>
</dbReference>
<dbReference type="NCBIfam" id="TIGR00067">
    <property type="entry name" value="glut_race"/>
    <property type="match status" value="1"/>
</dbReference>
<evidence type="ECO:0000313" key="9">
    <source>
        <dbReference type="Proteomes" id="UP000029995"/>
    </source>
</evidence>
<dbReference type="GO" id="GO:0008881">
    <property type="term" value="F:glutamate racemase activity"/>
    <property type="evidence" value="ECO:0007669"/>
    <property type="project" value="UniProtKB-UniRule"/>
</dbReference>
<dbReference type="InterPro" id="IPR015942">
    <property type="entry name" value="Asp/Glu/hydantoin_racemase"/>
</dbReference>
<evidence type="ECO:0000256" key="2">
    <source>
        <dbReference type="ARBA" id="ARBA00013090"/>
    </source>
</evidence>
<comment type="pathway">
    <text evidence="7">Cell wall biogenesis; peptidoglycan biosynthesis.</text>
</comment>
<dbReference type="Pfam" id="PF01177">
    <property type="entry name" value="Asp_Glu_race"/>
    <property type="match status" value="1"/>
</dbReference>
<name>A0A0A0CVT6_9PROT</name>
<dbReference type="AlphaFoldDB" id="A0A0A0CVT6"/>
<dbReference type="Gene3D" id="3.40.50.1860">
    <property type="match status" value="2"/>
</dbReference>
<dbReference type="EMBL" id="JANX01000790">
    <property type="protein sequence ID" value="KGM30546.1"/>
    <property type="molecule type" value="Genomic_DNA"/>
</dbReference>
<comment type="similarity">
    <text evidence="7">Belongs to the aspartate/glutamate racemases family.</text>
</comment>
<comment type="catalytic activity">
    <reaction evidence="1 7">
        <text>L-glutamate = D-glutamate</text>
        <dbReference type="Rhea" id="RHEA:12813"/>
        <dbReference type="ChEBI" id="CHEBI:29985"/>
        <dbReference type="ChEBI" id="CHEBI:29986"/>
        <dbReference type="EC" id="5.1.1.3"/>
    </reaction>
</comment>
<dbReference type="InterPro" id="IPR033134">
    <property type="entry name" value="Asp/Glu_racemase_AS_2"/>
</dbReference>
<feature type="active site" description="Proton donor/acceptor" evidence="7">
    <location>
        <position position="201"/>
    </location>
</feature>
<evidence type="ECO:0000256" key="4">
    <source>
        <dbReference type="ARBA" id="ARBA00022984"/>
    </source>
</evidence>
<dbReference type="InterPro" id="IPR001920">
    <property type="entry name" value="Asp/Glu_race"/>
</dbReference>
<evidence type="ECO:0000256" key="3">
    <source>
        <dbReference type="ARBA" id="ARBA00022960"/>
    </source>
</evidence>
<feature type="binding site" evidence="7">
    <location>
        <begin position="70"/>
        <end position="71"/>
    </location>
    <ligand>
        <name>substrate</name>
    </ligand>
</feature>
<dbReference type="Proteomes" id="UP000029995">
    <property type="component" value="Unassembled WGS sequence"/>
</dbReference>
<dbReference type="RefSeq" id="WP_034848319.1">
    <property type="nucleotide sequence ID" value="NZ_JANX01000790.1"/>
</dbReference>
<evidence type="ECO:0000256" key="5">
    <source>
        <dbReference type="ARBA" id="ARBA00023235"/>
    </source>
</evidence>
<reference evidence="8 9" key="1">
    <citation type="submission" date="2014-01" db="EMBL/GenBank/DDBJ databases">
        <title>Genome sequence determination for a cystic fibrosis isolate, Inquilinus limosus.</title>
        <authorList>
            <person name="Pino M."/>
            <person name="Di Conza J."/>
            <person name="Gutkind G."/>
        </authorList>
    </citation>
    <scope>NUCLEOTIDE SEQUENCE [LARGE SCALE GENOMIC DNA]</scope>
    <source>
        <strain evidence="8 9">MP06</strain>
    </source>
</reference>
<protein>
    <recommendedName>
        <fullName evidence="2 7">Glutamate racemase</fullName>
        <ecNumber evidence="2 7">5.1.1.3</ecNumber>
    </recommendedName>
</protein>
<dbReference type="SUPFAM" id="SSF53681">
    <property type="entry name" value="Aspartate/glutamate racemase"/>
    <property type="match status" value="2"/>
</dbReference>
<keyword evidence="3 7" id="KW-0133">Cell shape</keyword>